<dbReference type="Proteomes" id="UP000824281">
    <property type="component" value="Chromosome"/>
</dbReference>
<feature type="signal peptide" evidence="3">
    <location>
        <begin position="1"/>
        <end position="28"/>
    </location>
</feature>
<dbReference type="RefSeq" id="WP_221426418.1">
    <property type="nucleotide sequence ID" value="NZ_CP081295.1"/>
</dbReference>
<dbReference type="Gene3D" id="3.40.50.1820">
    <property type="entry name" value="alpha/beta hydrolase"/>
    <property type="match status" value="1"/>
</dbReference>
<keyword evidence="3" id="KW-0732">Signal</keyword>
<dbReference type="Pfam" id="PF00756">
    <property type="entry name" value="Esterase"/>
    <property type="match status" value="1"/>
</dbReference>
<feature type="chain" id="PRO_5047507094" description="Alpha/beta hydrolase" evidence="3">
    <location>
        <begin position="29"/>
        <end position="328"/>
    </location>
</feature>
<evidence type="ECO:0000313" key="4">
    <source>
        <dbReference type="EMBL" id="QZD90959.1"/>
    </source>
</evidence>
<dbReference type="PANTHER" id="PTHR40841">
    <property type="entry name" value="SIDEROPHORE TRIACETYLFUSARININE C ESTERASE"/>
    <property type="match status" value="1"/>
</dbReference>
<proteinExistence type="inferred from homology"/>
<dbReference type="InterPro" id="IPR000801">
    <property type="entry name" value="Esterase-like"/>
</dbReference>
<accession>A0ABX8ZT56</accession>
<evidence type="ECO:0000313" key="5">
    <source>
        <dbReference type="Proteomes" id="UP000824281"/>
    </source>
</evidence>
<dbReference type="InterPro" id="IPR029058">
    <property type="entry name" value="AB_hydrolase_fold"/>
</dbReference>
<dbReference type="SUPFAM" id="SSF53474">
    <property type="entry name" value="alpha/beta-Hydrolases"/>
    <property type="match status" value="1"/>
</dbReference>
<gene>
    <name evidence="4" type="ORF">K3148_06130</name>
</gene>
<dbReference type="PANTHER" id="PTHR40841:SF2">
    <property type="entry name" value="SIDEROPHORE-DEGRADING ESTERASE (EUROFUNG)"/>
    <property type="match status" value="1"/>
</dbReference>
<evidence type="ECO:0008006" key="6">
    <source>
        <dbReference type="Google" id="ProtNLM"/>
    </source>
</evidence>
<keyword evidence="5" id="KW-1185">Reference proteome</keyword>
<keyword evidence="2" id="KW-0378">Hydrolase</keyword>
<name>A0ABX8ZT56_9SPHN</name>
<sequence length="328" mass="35252">MSPLTLFRNAGLAVAALAATGLATPAAANPQLAYIEGARASMERLEPRQFQADDMPYEHTVSIALPASYHAQPEATYPVVWVMDNALMTRSVVAMVDLLVSGNDMPEVIVIGVGSDETEGLAGVQRRYMDFSPPVGGNFLPDGLNGKVWDEDVGALPEMPQLADKYLAFLVDQLRPALCGELRCGESHTIHGHSAGGMFAAYALLERPGAFDRAILGSPFMRANGGAVLDREEAFAESGQSLPTDLYIGVGGAEADEWFPAVAGIVPGTAEFANRLTLRGYEGLTLKTRFYDGEDHYTVAPRVIMDGLKYLFREEAAAIGSSWPQRPE</sequence>
<evidence type="ECO:0000256" key="1">
    <source>
        <dbReference type="ARBA" id="ARBA00005622"/>
    </source>
</evidence>
<comment type="similarity">
    <text evidence="1">Belongs to the esterase D family.</text>
</comment>
<reference evidence="4 5" key="1">
    <citation type="submission" date="2021-08" db="EMBL/GenBank/DDBJ databases">
        <title>Comparative Genomics Analysis of the Genus Qipengyuania Reveals Extensive Genetic Diversity and Metabolic Versatility, Including the Description of Fifteen Novel Species.</title>
        <authorList>
            <person name="Liu Y."/>
        </authorList>
    </citation>
    <scope>NUCLEOTIDE SEQUENCE [LARGE SCALE GENOMIC DNA]</scope>
    <source>
        <strain evidence="4 5">1NDH13</strain>
    </source>
</reference>
<dbReference type="InterPro" id="IPR052558">
    <property type="entry name" value="Siderophore_Hydrolase_D"/>
</dbReference>
<protein>
    <recommendedName>
        <fullName evidence="6">Alpha/beta hydrolase</fullName>
    </recommendedName>
</protein>
<organism evidence="4 5">
    <name type="scientific">Qipengyuania aurantiaca</name>
    <dbReference type="NCBI Taxonomy" id="2867233"/>
    <lineage>
        <taxon>Bacteria</taxon>
        <taxon>Pseudomonadati</taxon>
        <taxon>Pseudomonadota</taxon>
        <taxon>Alphaproteobacteria</taxon>
        <taxon>Sphingomonadales</taxon>
        <taxon>Erythrobacteraceae</taxon>
        <taxon>Qipengyuania</taxon>
    </lineage>
</organism>
<evidence type="ECO:0000256" key="3">
    <source>
        <dbReference type="SAM" id="SignalP"/>
    </source>
</evidence>
<evidence type="ECO:0000256" key="2">
    <source>
        <dbReference type="ARBA" id="ARBA00022801"/>
    </source>
</evidence>
<dbReference type="EMBL" id="CP081295">
    <property type="protein sequence ID" value="QZD90959.1"/>
    <property type="molecule type" value="Genomic_DNA"/>
</dbReference>